<dbReference type="InterPro" id="IPR051910">
    <property type="entry name" value="ComF/GntX_DNA_util-trans"/>
</dbReference>
<dbReference type="KEGG" id="rml:FF011L_00190"/>
<protein>
    <submittedName>
        <fullName evidence="3">DNA utilization protein GntX</fullName>
    </submittedName>
</protein>
<evidence type="ECO:0000313" key="3">
    <source>
        <dbReference type="EMBL" id="QDS91290.1"/>
    </source>
</evidence>
<feature type="domain" description="Phosphoribosyltransferase" evidence="2">
    <location>
        <begin position="169"/>
        <end position="266"/>
    </location>
</feature>
<name>A0A517M8T3_9BACT</name>
<dbReference type="SUPFAM" id="SSF53271">
    <property type="entry name" value="PRTase-like"/>
    <property type="match status" value="1"/>
</dbReference>
<dbReference type="InterPro" id="IPR000836">
    <property type="entry name" value="PRTase_dom"/>
</dbReference>
<proteinExistence type="inferred from homology"/>
<dbReference type="Gene3D" id="3.40.50.2020">
    <property type="match status" value="1"/>
</dbReference>
<dbReference type="Proteomes" id="UP000320672">
    <property type="component" value="Chromosome"/>
</dbReference>
<dbReference type="PANTHER" id="PTHR47505:SF1">
    <property type="entry name" value="DNA UTILIZATION PROTEIN YHGH"/>
    <property type="match status" value="1"/>
</dbReference>
<dbReference type="Pfam" id="PF00156">
    <property type="entry name" value="Pribosyltran"/>
    <property type="match status" value="1"/>
</dbReference>
<dbReference type="EMBL" id="CP036262">
    <property type="protein sequence ID" value="QDS91290.1"/>
    <property type="molecule type" value="Genomic_DNA"/>
</dbReference>
<organism evidence="3 4">
    <name type="scientific">Roseimaritima multifibrata</name>
    <dbReference type="NCBI Taxonomy" id="1930274"/>
    <lineage>
        <taxon>Bacteria</taxon>
        <taxon>Pseudomonadati</taxon>
        <taxon>Planctomycetota</taxon>
        <taxon>Planctomycetia</taxon>
        <taxon>Pirellulales</taxon>
        <taxon>Pirellulaceae</taxon>
        <taxon>Roseimaritima</taxon>
    </lineage>
</organism>
<sequence>MGWVEDSLQLVLATCLPHACVLCGGEISEIDEQNSERFCTVCHRYLLASRPVRSCDRCAMPLPAGGQTGSRDDAPDADPAEEARAGCVHCRDDKLAYHHSFALGTYRGGLREAVILAKQANRRVVMQALAVMAVKADRQALLDCRCDLVVPIPSYWLRRLRRRGTPAQVMAEVFAEQLELPSRSFLRRTRSTRKQGTLSVTDRRKNVDGSFALNTGYVFRRDNAALRNRHVLLVDDVLTTGATVNAAATALRRAGADAVTVAVIARATG</sequence>
<evidence type="ECO:0000313" key="4">
    <source>
        <dbReference type="Proteomes" id="UP000320672"/>
    </source>
</evidence>
<dbReference type="AlphaFoldDB" id="A0A517M8T3"/>
<dbReference type="CDD" id="cd06223">
    <property type="entry name" value="PRTases_typeI"/>
    <property type="match status" value="1"/>
</dbReference>
<reference evidence="3 4" key="1">
    <citation type="submission" date="2019-02" db="EMBL/GenBank/DDBJ databases">
        <title>Deep-cultivation of Planctomycetes and their phenomic and genomic characterization uncovers novel biology.</title>
        <authorList>
            <person name="Wiegand S."/>
            <person name="Jogler M."/>
            <person name="Boedeker C."/>
            <person name="Pinto D."/>
            <person name="Vollmers J."/>
            <person name="Rivas-Marin E."/>
            <person name="Kohn T."/>
            <person name="Peeters S.H."/>
            <person name="Heuer A."/>
            <person name="Rast P."/>
            <person name="Oberbeckmann S."/>
            <person name="Bunk B."/>
            <person name="Jeske O."/>
            <person name="Meyerdierks A."/>
            <person name="Storesund J.E."/>
            <person name="Kallscheuer N."/>
            <person name="Luecker S."/>
            <person name="Lage O.M."/>
            <person name="Pohl T."/>
            <person name="Merkel B.J."/>
            <person name="Hornburger P."/>
            <person name="Mueller R.-W."/>
            <person name="Bruemmer F."/>
            <person name="Labrenz M."/>
            <person name="Spormann A.M."/>
            <person name="Op den Camp H."/>
            <person name="Overmann J."/>
            <person name="Amann R."/>
            <person name="Jetten M.S.M."/>
            <person name="Mascher T."/>
            <person name="Medema M.H."/>
            <person name="Devos D.P."/>
            <person name="Kaster A.-K."/>
            <person name="Ovreas L."/>
            <person name="Rohde M."/>
            <person name="Galperin M.Y."/>
            <person name="Jogler C."/>
        </authorList>
    </citation>
    <scope>NUCLEOTIDE SEQUENCE [LARGE SCALE GENOMIC DNA]</scope>
    <source>
        <strain evidence="3 4">FF011L</strain>
    </source>
</reference>
<comment type="similarity">
    <text evidence="1">Belongs to the ComF/GntX family.</text>
</comment>
<accession>A0A517M8T3</accession>
<dbReference type="PANTHER" id="PTHR47505">
    <property type="entry name" value="DNA UTILIZATION PROTEIN YHGH"/>
    <property type="match status" value="1"/>
</dbReference>
<evidence type="ECO:0000256" key="1">
    <source>
        <dbReference type="ARBA" id="ARBA00008007"/>
    </source>
</evidence>
<gene>
    <name evidence="3" type="ORF">FF011L_00190</name>
</gene>
<evidence type="ECO:0000259" key="2">
    <source>
        <dbReference type="Pfam" id="PF00156"/>
    </source>
</evidence>
<dbReference type="InterPro" id="IPR029057">
    <property type="entry name" value="PRTase-like"/>
</dbReference>
<keyword evidence="4" id="KW-1185">Reference proteome</keyword>